<keyword evidence="1" id="KW-1133">Transmembrane helix</keyword>
<gene>
    <name evidence="2" type="ORF">Cflav_PD6153</name>
</gene>
<keyword evidence="1" id="KW-0472">Membrane</keyword>
<reference evidence="2 3" key="1">
    <citation type="journal article" date="2011" name="J. Bacteriol.">
        <title>Genome sequence of 'Pedosphaera parvula' Ellin514, an aerobic Verrucomicrobial isolate from pasture soil.</title>
        <authorList>
            <person name="Kant R."/>
            <person name="van Passel M.W."/>
            <person name="Sangwan P."/>
            <person name="Palva A."/>
            <person name="Lucas S."/>
            <person name="Copeland A."/>
            <person name="Lapidus A."/>
            <person name="Glavina Del Rio T."/>
            <person name="Dalin E."/>
            <person name="Tice H."/>
            <person name="Bruce D."/>
            <person name="Goodwin L."/>
            <person name="Pitluck S."/>
            <person name="Chertkov O."/>
            <person name="Larimer F.W."/>
            <person name="Land M.L."/>
            <person name="Hauser L."/>
            <person name="Brettin T.S."/>
            <person name="Detter J.C."/>
            <person name="Han S."/>
            <person name="de Vos W.M."/>
            <person name="Janssen P.H."/>
            <person name="Smidt H."/>
        </authorList>
    </citation>
    <scope>NUCLEOTIDE SEQUENCE [LARGE SCALE GENOMIC DNA]</scope>
    <source>
        <strain evidence="2 3">Ellin514</strain>
    </source>
</reference>
<dbReference type="RefSeq" id="WP_007417590.1">
    <property type="nucleotide sequence ID" value="NZ_ABOX02000044.1"/>
</dbReference>
<proteinExistence type="predicted"/>
<evidence type="ECO:0000313" key="2">
    <source>
        <dbReference type="EMBL" id="EEF58410.1"/>
    </source>
</evidence>
<sequence length="165" mass="18604">MVENPDHPVVNIEGLVVLGIFAIVVYAVVQWLRRPMQGPPTPNPWPEEVETSVQAPDALPLCHRCFTPQDHNGWFCPKCGTATGPYNNLMPYLYIFSQGEVLRAGVMDRIRPGFVSRFGFILFSFAEYFIAAPLYLYFFLRNLSRQSPPPSELQNEDVAPPSSTD</sequence>
<dbReference type="EMBL" id="ABOX02000044">
    <property type="protein sequence ID" value="EEF58410.1"/>
    <property type="molecule type" value="Genomic_DNA"/>
</dbReference>
<feature type="transmembrane region" description="Helical" evidence="1">
    <location>
        <begin position="12"/>
        <end position="32"/>
    </location>
</feature>
<dbReference type="OrthoDB" id="196551at2"/>
<keyword evidence="1" id="KW-0812">Transmembrane</keyword>
<feature type="transmembrane region" description="Helical" evidence="1">
    <location>
        <begin position="118"/>
        <end position="140"/>
    </location>
</feature>
<keyword evidence="3" id="KW-1185">Reference proteome</keyword>
<dbReference type="STRING" id="320771.Cflav_PD6153"/>
<accession>B9XP54</accession>
<comment type="caution">
    <text evidence="2">The sequence shown here is derived from an EMBL/GenBank/DDBJ whole genome shotgun (WGS) entry which is preliminary data.</text>
</comment>
<evidence type="ECO:0000256" key="1">
    <source>
        <dbReference type="SAM" id="Phobius"/>
    </source>
</evidence>
<organism evidence="2 3">
    <name type="scientific">Pedosphaera parvula (strain Ellin514)</name>
    <dbReference type="NCBI Taxonomy" id="320771"/>
    <lineage>
        <taxon>Bacteria</taxon>
        <taxon>Pseudomonadati</taxon>
        <taxon>Verrucomicrobiota</taxon>
        <taxon>Pedosphaerae</taxon>
        <taxon>Pedosphaerales</taxon>
        <taxon>Pedosphaeraceae</taxon>
        <taxon>Pedosphaera</taxon>
    </lineage>
</organism>
<dbReference type="AlphaFoldDB" id="B9XP54"/>
<evidence type="ECO:0000313" key="3">
    <source>
        <dbReference type="Proteomes" id="UP000003688"/>
    </source>
</evidence>
<dbReference type="Proteomes" id="UP000003688">
    <property type="component" value="Unassembled WGS sequence"/>
</dbReference>
<name>B9XP54_PEDPL</name>
<protein>
    <submittedName>
        <fullName evidence="2">Uncharacterized protein</fullName>
    </submittedName>
</protein>